<dbReference type="CDD" id="cd03358">
    <property type="entry name" value="LbH_WxcM_N_like"/>
    <property type="match status" value="1"/>
</dbReference>
<proteinExistence type="inferred from homology"/>
<evidence type="ECO:0000313" key="3">
    <source>
        <dbReference type="Proteomes" id="UP000634011"/>
    </source>
</evidence>
<comment type="similarity">
    <text evidence="1">Belongs to the transferase hexapeptide repeat family.</text>
</comment>
<dbReference type="AlphaFoldDB" id="A0A923KMH8"/>
<dbReference type="InterPro" id="IPR050179">
    <property type="entry name" value="Trans_hexapeptide_repeat"/>
</dbReference>
<dbReference type="InterPro" id="IPR011004">
    <property type="entry name" value="Trimer_LpxA-like_sf"/>
</dbReference>
<dbReference type="Proteomes" id="UP000634011">
    <property type="component" value="Unassembled WGS sequence"/>
</dbReference>
<dbReference type="RefSeq" id="WP_186914123.1">
    <property type="nucleotide sequence ID" value="NZ_JACOFV010000024.1"/>
</dbReference>
<gene>
    <name evidence="2" type="ORF">H8K32_18920</name>
</gene>
<dbReference type="EMBL" id="JACOFV010000024">
    <property type="protein sequence ID" value="MBC3864180.1"/>
    <property type="molecule type" value="Genomic_DNA"/>
</dbReference>
<protein>
    <submittedName>
        <fullName evidence="2">N-acetyltransferase</fullName>
    </submittedName>
</protein>
<evidence type="ECO:0000313" key="2">
    <source>
        <dbReference type="EMBL" id="MBC3864180.1"/>
    </source>
</evidence>
<dbReference type="Gene3D" id="2.160.10.10">
    <property type="entry name" value="Hexapeptide repeat proteins"/>
    <property type="match status" value="1"/>
</dbReference>
<organism evidence="2 3">
    <name type="scientific">Undibacterium jejuense</name>
    <dbReference type="NCBI Taxonomy" id="1344949"/>
    <lineage>
        <taxon>Bacteria</taxon>
        <taxon>Pseudomonadati</taxon>
        <taxon>Pseudomonadota</taxon>
        <taxon>Betaproteobacteria</taxon>
        <taxon>Burkholderiales</taxon>
        <taxon>Oxalobacteraceae</taxon>
        <taxon>Undibacterium</taxon>
    </lineage>
</organism>
<dbReference type="PANTHER" id="PTHR43300:SF10">
    <property type="entry name" value="2,3,4,5-TETRAHYDROPYRIDINE-2,6-DICARBOXYLATE N-ACETYLTRANSFERASE"/>
    <property type="match status" value="1"/>
</dbReference>
<reference evidence="2" key="1">
    <citation type="submission" date="2020-08" db="EMBL/GenBank/DDBJ databases">
        <title>Novel species isolated from subtropical streams in China.</title>
        <authorList>
            <person name="Lu H."/>
        </authorList>
    </citation>
    <scope>NUCLEOTIDE SEQUENCE</scope>
    <source>
        <strain evidence="2">KACC 12607</strain>
    </source>
</reference>
<dbReference type="SUPFAM" id="SSF51161">
    <property type="entry name" value="Trimeric LpxA-like enzymes"/>
    <property type="match status" value="1"/>
</dbReference>
<name>A0A923KMH8_9BURK</name>
<comment type="caution">
    <text evidence="2">The sequence shown here is derived from an EMBL/GenBank/DDBJ whole genome shotgun (WGS) entry which is preliminary data.</text>
</comment>
<dbReference type="PANTHER" id="PTHR43300">
    <property type="entry name" value="ACETYLTRANSFERASE"/>
    <property type="match status" value="1"/>
</dbReference>
<keyword evidence="3" id="KW-1185">Reference proteome</keyword>
<sequence length="258" mass="27705">MTNCIHPSAIVSPKAKLGDNVTVGPFTVIHDNVQIGAGARIDGYCELGYPTALAEGMSLVIGTNATIRSHSVFYEGSSFGDGLVTGHHVTVREKTIAGKGFQIGTMADIQGHCEIGHYVKTQSSVTIGQKSKIGNFVWLFPGTLLTNDPNPPSNDLQGVELEDYVVVGVKSTLLPGVRIGKGSFVAAHSLVGQDMPEDSLISGVPAKRILKASDMRLKGDVRVKAYPWTKRFARGYPNYVIEQWANGIDIVEFNSCET</sequence>
<evidence type="ECO:0000256" key="1">
    <source>
        <dbReference type="ARBA" id="ARBA00007274"/>
    </source>
</evidence>
<accession>A0A923KMH8</accession>